<dbReference type="FunFam" id="3.40.50.300:FF:000006">
    <property type="entry name" value="DNA-binding transcriptional regulator NtrC"/>
    <property type="match status" value="1"/>
</dbReference>
<name>A0A1G9Q720_9FIRM</name>
<dbReference type="GO" id="GO:0043565">
    <property type="term" value="F:sequence-specific DNA binding"/>
    <property type="evidence" value="ECO:0007669"/>
    <property type="project" value="InterPro"/>
</dbReference>
<proteinExistence type="predicted"/>
<dbReference type="InterPro" id="IPR025943">
    <property type="entry name" value="Sigma_54_int_dom_ATP-bd_2"/>
</dbReference>
<dbReference type="Gene3D" id="3.40.50.2300">
    <property type="match status" value="1"/>
</dbReference>
<evidence type="ECO:0000256" key="5">
    <source>
        <dbReference type="ARBA" id="ARBA00023163"/>
    </source>
</evidence>
<dbReference type="InterPro" id="IPR003593">
    <property type="entry name" value="AAA+_ATPase"/>
</dbReference>
<evidence type="ECO:0000313" key="8">
    <source>
        <dbReference type="Proteomes" id="UP000214880"/>
    </source>
</evidence>
<gene>
    <name evidence="7" type="ORF">SAMN04488502_10262</name>
</gene>
<dbReference type="SMART" id="SM00382">
    <property type="entry name" value="AAA"/>
    <property type="match status" value="1"/>
</dbReference>
<dbReference type="SUPFAM" id="SSF52540">
    <property type="entry name" value="P-loop containing nucleoside triphosphate hydrolases"/>
    <property type="match status" value="1"/>
</dbReference>
<dbReference type="PROSITE" id="PS50096">
    <property type="entry name" value="IQ"/>
    <property type="match status" value="1"/>
</dbReference>
<dbReference type="InterPro" id="IPR002197">
    <property type="entry name" value="HTH_Fis"/>
</dbReference>
<dbReference type="Gene3D" id="3.30.450.20">
    <property type="entry name" value="PAS domain"/>
    <property type="match status" value="1"/>
</dbReference>
<reference evidence="7 8" key="1">
    <citation type="submission" date="2016-10" db="EMBL/GenBank/DDBJ databases">
        <authorList>
            <person name="de Groot N.N."/>
        </authorList>
    </citation>
    <scope>NUCLEOTIDE SEQUENCE [LARGE SCALE GENOMIC DNA]</scope>
    <source>
        <strain evidence="7 8">DSM 1736</strain>
    </source>
</reference>
<dbReference type="Gene3D" id="3.40.50.10660">
    <property type="entry name" value="PrpR receptor domain-like"/>
    <property type="match status" value="1"/>
</dbReference>
<keyword evidence="4" id="KW-0238">DNA-binding</keyword>
<dbReference type="InterPro" id="IPR009057">
    <property type="entry name" value="Homeodomain-like_sf"/>
</dbReference>
<dbReference type="Pfam" id="PF00158">
    <property type="entry name" value="Sigma54_activat"/>
    <property type="match status" value="1"/>
</dbReference>
<dbReference type="Pfam" id="PF13596">
    <property type="entry name" value="PAS_10"/>
    <property type="match status" value="1"/>
</dbReference>
<evidence type="ECO:0000313" key="7">
    <source>
        <dbReference type="EMBL" id="SDM06739.1"/>
    </source>
</evidence>
<dbReference type="PROSITE" id="PS00688">
    <property type="entry name" value="SIGMA54_INTERACT_3"/>
    <property type="match status" value="1"/>
</dbReference>
<dbReference type="CDD" id="cd00130">
    <property type="entry name" value="PAS"/>
    <property type="match status" value="1"/>
</dbReference>
<dbReference type="InterPro" id="IPR025662">
    <property type="entry name" value="Sigma_54_int_dom_ATP-bd_1"/>
</dbReference>
<accession>A0A1G9Q720</accession>
<organism evidence="7 8">
    <name type="scientific">Dendrosporobacter quercicolus</name>
    <dbReference type="NCBI Taxonomy" id="146817"/>
    <lineage>
        <taxon>Bacteria</taxon>
        <taxon>Bacillati</taxon>
        <taxon>Bacillota</taxon>
        <taxon>Negativicutes</taxon>
        <taxon>Selenomonadales</taxon>
        <taxon>Sporomusaceae</taxon>
        <taxon>Dendrosporobacter</taxon>
    </lineage>
</organism>
<keyword evidence="1" id="KW-0547">Nucleotide-binding</keyword>
<dbReference type="PROSITE" id="PS00675">
    <property type="entry name" value="SIGMA54_INTERACT_1"/>
    <property type="match status" value="1"/>
</dbReference>
<keyword evidence="8" id="KW-1185">Reference proteome</keyword>
<feature type="domain" description="Sigma-54 factor interaction" evidence="6">
    <location>
        <begin position="321"/>
        <end position="550"/>
    </location>
</feature>
<sequence>MSNILFLLSDDAMVHYTRQVLAPGHSDIELEVAFFLKAVELLPNRIAQGLEIVAARAGTALAIKQAQLNIAVVEIPITSFDIIRVITEGRLQGKNIAIVTYSNMILGIDSLTEILDVTIRQYVLQYGQSFEEAVLAACRNGAEVILGGGRVVEAANRHQLPCALIKIGKESLLQAAREAKQIQQALEIEAAKRGFFSTIMDYAYDGIVTIDQEHTITAFNPAAQKIIKINKTKALGQPVEKIIPQLHLERVAARRQDDVHRMIDVNGARIMCNKVPIVVNGKSFGAVATFQDISKIQQMEAIIRQEIYARGHIARFTFDDIIGRSGAITDAIETAKDFAATNFSILILGETGTGKEVFAQSIHNGSKRCRGPFVAINCAALPAHILESELFGYVGGAFTGANKEGKPGLFEIAHGGTIFLDEIAEMDYVNQGRLLRVLQEKTVVRLGSHRVLPIDVRIIAATNKDLESFITDNKFRDDLYYRLNVLSLELPPLRIRSEDIRLYAKTFLHEFSDGAVRNFTFTADALEFFAEYSWPGNIRELSNLMQRITATAKTAVIDRTFLTRILKTRRGASPPAAARESRVEREIKAALAQTKGNYSAAAKLLGIHRMTLRRRMLKLNINDY</sequence>
<dbReference type="NCBIfam" id="TIGR00229">
    <property type="entry name" value="sensory_box"/>
    <property type="match status" value="1"/>
</dbReference>
<dbReference type="SUPFAM" id="SSF46689">
    <property type="entry name" value="Homeodomain-like"/>
    <property type="match status" value="1"/>
</dbReference>
<dbReference type="Gene3D" id="1.10.10.60">
    <property type="entry name" value="Homeodomain-like"/>
    <property type="match status" value="1"/>
</dbReference>
<evidence type="ECO:0000256" key="3">
    <source>
        <dbReference type="ARBA" id="ARBA00023015"/>
    </source>
</evidence>
<keyword evidence="3" id="KW-0805">Transcription regulation</keyword>
<dbReference type="PANTHER" id="PTHR32071">
    <property type="entry name" value="TRANSCRIPTIONAL REGULATORY PROTEIN"/>
    <property type="match status" value="1"/>
</dbReference>
<dbReference type="PRINTS" id="PR01590">
    <property type="entry name" value="HTHFIS"/>
</dbReference>
<dbReference type="InterPro" id="IPR027417">
    <property type="entry name" value="P-loop_NTPase"/>
</dbReference>
<evidence type="ECO:0000256" key="4">
    <source>
        <dbReference type="ARBA" id="ARBA00023125"/>
    </source>
</evidence>
<dbReference type="GO" id="GO:0005524">
    <property type="term" value="F:ATP binding"/>
    <property type="evidence" value="ECO:0007669"/>
    <property type="project" value="UniProtKB-KW"/>
</dbReference>
<dbReference type="InterPro" id="IPR058031">
    <property type="entry name" value="AAA_lid_NorR"/>
</dbReference>
<dbReference type="InterPro" id="IPR002078">
    <property type="entry name" value="Sigma_54_int"/>
</dbReference>
<dbReference type="SUPFAM" id="SSF55785">
    <property type="entry name" value="PYP-like sensor domain (PAS domain)"/>
    <property type="match status" value="1"/>
</dbReference>
<dbReference type="Pfam" id="PF06506">
    <property type="entry name" value="PrpR_N"/>
    <property type="match status" value="1"/>
</dbReference>
<keyword evidence="5" id="KW-0804">Transcription</keyword>
<evidence type="ECO:0000256" key="1">
    <source>
        <dbReference type="ARBA" id="ARBA00022741"/>
    </source>
</evidence>
<dbReference type="SUPFAM" id="SSF159800">
    <property type="entry name" value="PrpR receptor domain-like"/>
    <property type="match status" value="1"/>
</dbReference>
<dbReference type="Pfam" id="PF25601">
    <property type="entry name" value="AAA_lid_14"/>
    <property type="match status" value="1"/>
</dbReference>
<dbReference type="Pfam" id="PF02954">
    <property type="entry name" value="HTH_8"/>
    <property type="match status" value="1"/>
</dbReference>
<dbReference type="InterPro" id="IPR000014">
    <property type="entry name" value="PAS"/>
</dbReference>
<dbReference type="InterPro" id="IPR035965">
    <property type="entry name" value="PAS-like_dom_sf"/>
</dbReference>
<dbReference type="PANTHER" id="PTHR32071:SF57">
    <property type="entry name" value="C4-DICARBOXYLATE TRANSPORT TRANSCRIPTIONAL REGULATORY PROTEIN DCTD"/>
    <property type="match status" value="1"/>
</dbReference>
<dbReference type="PROSITE" id="PS50045">
    <property type="entry name" value="SIGMA54_INTERACT_4"/>
    <property type="match status" value="1"/>
</dbReference>
<evidence type="ECO:0000256" key="2">
    <source>
        <dbReference type="ARBA" id="ARBA00022840"/>
    </source>
</evidence>
<dbReference type="CDD" id="cd00009">
    <property type="entry name" value="AAA"/>
    <property type="match status" value="1"/>
</dbReference>
<dbReference type="AlphaFoldDB" id="A0A1G9Q720"/>
<keyword evidence="2" id="KW-0067">ATP-binding</keyword>
<evidence type="ECO:0000259" key="6">
    <source>
        <dbReference type="PROSITE" id="PS50045"/>
    </source>
</evidence>
<dbReference type="Gene3D" id="3.40.50.300">
    <property type="entry name" value="P-loop containing nucleotide triphosphate hydrolases"/>
    <property type="match status" value="1"/>
</dbReference>
<dbReference type="Gene3D" id="1.10.8.60">
    <property type="match status" value="1"/>
</dbReference>
<dbReference type="InterPro" id="IPR010524">
    <property type="entry name" value="Sig_transdc_resp-reg_PrpR_N"/>
</dbReference>
<dbReference type="RefSeq" id="WP_173812790.1">
    <property type="nucleotide sequence ID" value="NZ_FNHB01000002.1"/>
</dbReference>
<dbReference type="STRING" id="146817.SAMN04488502_10262"/>
<dbReference type="SMART" id="SM00091">
    <property type="entry name" value="PAS"/>
    <property type="match status" value="1"/>
</dbReference>
<dbReference type="InterPro" id="IPR025944">
    <property type="entry name" value="Sigma_54_int_dom_CS"/>
</dbReference>
<dbReference type="GO" id="GO:0006355">
    <property type="term" value="P:regulation of DNA-templated transcription"/>
    <property type="evidence" value="ECO:0007669"/>
    <property type="project" value="InterPro"/>
</dbReference>
<dbReference type="Proteomes" id="UP000214880">
    <property type="component" value="Unassembled WGS sequence"/>
</dbReference>
<dbReference type="GO" id="GO:0000156">
    <property type="term" value="F:phosphorelay response regulator activity"/>
    <property type="evidence" value="ECO:0007669"/>
    <property type="project" value="InterPro"/>
</dbReference>
<protein>
    <submittedName>
        <fullName evidence="7">PAS domain S-box-containing protein</fullName>
    </submittedName>
</protein>
<dbReference type="PROSITE" id="PS00676">
    <property type="entry name" value="SIGMA54_INTERACT_2"/>
    <property type="match status" value="1"/>
</dbReference>
<dbReference type="EMBL" id="FNHB01000002">
    <property type="protein sequence ID" value="SDM06739.1"/>
    <property type="molecule type" value="Genomic_DNA"/>
</dbReference>